<dbReference type="PRINTS" id="PR00468">
    <property type="entry name" value="PLTLPOXGNASE"/>
</dbReference>
<keyword evidence="5" id="KW-0276">Fatty acid metabolism</keyword>
<dbReference type="SMART" id="SM00308">
    <property type="entry name" value="LH2"/>
    <property type="match status" value="1"/>
</dbReference>
<dbReference type="EMBL" id="OZ075141">
    <property type="protein sequence ID" value="CAL5029559.1"/>
    <property type="molecule type" value="Genomic_DNA"/>
</dbReference>
<keyword evidence="8" id="KW-0443">Lipid metabolism</keyword>
<dbReference type="FunFam" id="3.10.450.60:FF:000002">
    <property type="entry name" value="Lipoxygenase"/>
    <property type="match status" value="1"/>
</dbReference>
<evidence type="ECO:0000256" key="1">
    <source>
        <dbReference type="ARBA" id="ARBA00009419"/>
    </source>
</evidence>
<comment type="pathway">
    <text evidence="11">Lipid metabolism; oxylipin biosynthesis.</text>
</comment>
<dbReference type="InterPro" id="IPR013819">
    <property type="entry name" value="LipOase_C"/>
</dbReference>
<evidence type="ECO:0000256" key="12">
    <source>
        <dbReference type="SAM" id="MobiDB-lite"/>
    </source>
</evidence>
<name>A0ABC9D1J2_9POAL</name>
<dbReference type="Gene3D" id="1.20.245.10">
    <property type="entry name" value="Lipoxygenase-1, Domain 5"/>
    <property type="match status" value="1"/>
</dbReference>
<dbReference type="Proteomes" id="UP001497457">
    <property type="component" value="Chromosome 31b"/>
</dbReference>
<dbReference type="InterPro" id="IPR000907">
    <property type="entry name" value="LipOase"/>
</dbReference>
<dbReference type="PROSITE" id="PS00081">
    <property type="entry name" value="LIPOXYGENASE_2"/>
    <property type="match status" value="1"/>
</dbReference>
<dbReference type="AlphaFoldDB" id="A0ABC9D1J2"/>
<dbReference type="GO" id="GO:0006633">
    <property type="term" value="P:fatty acid biosynthetic process"/>
    <property type="evidence" value="ECO:0007669"/>
    <property type="project" value="UniProtKB-KW"/>
</dbReference>
<feature type="domain" description="Lipoxygenase" evidence="14">
    <location>
        <begin position="241"/>
        <end position="926"/>
    </location>
</feature>
<evidence type="ECO:0000256" key="10">
    <source>
        <dbReference type="PROSITE-ProRule" id="PRU00152"/>
    </source>
</evidence>
<protein>
    <recommendedName>
        <fullName evidence="11">Lipoxygenase</fullName>
        <ecNumber evidence="11">1.13.11.-</ecNumber>
    </recommendedName>
</protein>
<dbReference type="InterPro" id="IPR036226">
    <property type="entry name" value="LipOase_C_sf"/>
</dbReference>
<dbReference type="PRINTS" id="PR00087">
    <property type="entry name" value="LIPOXYGENASE"/>
</dbReference>
<dbReference type="PANTHER" id="PTHR11771">
    <property type="entry name" value="LIPOXYGENASE"/>
    <property type="match status" value="1"/>
</dbReference>
<dbReference type="Gene3D" id="4.10.375.10">
    <property type="entry name" value="Lipoxygenase-1, Domain 2"/>
    <property type="match status" value="1"/>
</dbReference>
<keyword evidence="6" id="KW-0223">Dioxygenase</keyword>
<dbReference type="InterPro" id="IPR001024">
    <property type="entry name" value="PLAT/LH2_dom"/>
</dbReference>
<dbReference type="GO" id="GO:0031408">
    <property type="term" value="P:oxylipin biosynthetic process"/>
    <property type="evidence" value="ECO:0007669"/>
    <property type="project" value="UniProtKB-UniRule"/>
</dbReference>
<dbReference type="EC" id="1.13.11.-" evidence="11"/>
<evidence type="ECO:0000256" key="8">
    <source>
        <dbReference type="ARBA" id="ARBA00023098"/>
    </source>
</evidence>
<evidence type="ECO:0000256" key="6">
    <source>
        <dbReference type="ARBA" id="ARBA00022964"/>
    </source>
</evidence>
<feature type="region of interest" description="Disordered" evidence="12">
    <location>
        <begin position="308"/>
        <end position="330"/>
    </location>
</feature>
<comment type="similarity">
    <text evidence="1 11">Belongs to the lipoxygenase family.</text>
</comment>
<evidence type="ECO:0000256" key="3">
    <source>
        <dbReference type="ARBA" id="ARBA00022723"/>
    </source>
</evidence>
<feature type="compositionally biased region" description="Basic and acidic residues" evidence="12">
    <location>
        <begin position="321"/>
        <end position="330"/>
    </location>
</feature>
<dbReference type="PROSITE" id="PS51393">
    <property type="entry name" value="LIPOXYGENASE_3"/>
    <property type="match status" value="1"/>
</dbReference>
<sequence length="926" mass="101351">MHKSACHGYGTLRPIIQQLVLVLSLTIEDRTHTMMMQLRHGQQTIPCRRDAPSFTAAGAAAARPVLVLGAAPRSRPRKPQPNACVAQAASGKSPASASPARAVTDSALGASAAAAAVQVGGKLLLQNFAGADNTQLRLSIQLVSATVAGSDGRGVKADAAVLDAVVGSGEAELDVSLAWDETLGAPGAVVVKNHSDFPVYLKLLSVPAGFGADKAAVHFACNGWVYPVDKHPYRLFFTNDACVKEETPSALLKYREDELSLLRGESESADRPFQPWDRVYDYAVYNDLGNPDLRQDLARPVLGGSQEYPYPRRLKTGRPAAKTDPRSETRAPLDEDIYVPCDERVGYGSVPAPTLPPRGGHFGSLADVYKLYGLDDLGRLPDAKAIINSNAPFPIAPRVIAVNPTNWRKDEEFARQMIAGANPVCIKRVTKFPLTSELDRSVYGDQDSKITRDHVERNMGGMTVQQAMDEGRLYVVDHHDWVMPYLKRINELPGEEEKAEISQRKVYAARTLLFLNHDDSTLKPLAIELSSPHPENEKLGAVSAVYTPPDTEDITAGRFSAWEVAKAHAAANDTVENNFVTHWLNTHAFMEPIVIAANRQMSVLHPIHRLLKPHFRKTLHINAVARQIVVGSGDQRKNGSIFRGIHEFTYFPSKYNMEMSSKAYKAWNFTELALPNDLIKRGVARGDPKKPEELELLIKDYPYAVDGLEMWAAIKKWVTDYCAIYYADDGAVARDSELQAWWREVRDVGHGDLSGAPWWLAMDTLADLVEACTTVVWLGSAYHAAISFGQYDYQGFIPNGPSLTTSPVPDAGKEVTESEFLGSITPVTEALGFMSISSGPMALASSGEVYLGQRPDTEQWTSEQSAAAALAEFRGRLKQVAENIERRNADPELKNRTGPVEAPYTLFKPTAQPGPVIRGIPNSITV</sequence>
<keyword evidence="2 11" id="KW-0444">Lipid biosynthesis</keyword>
<comment type="caution">
    <text evidence="10">Lacks conserved residue(s) required for the propagation of feature annotation.</text>
</comment>
<evidence type="ECO:0000259" key="13">
    <source>
        <dbReference type="PROSITE" id="PS50095"/>
    </source>
</evidence>
<proteinExistence type="inferred from homology"/>
<comment type="function">
    <text evidence="11">Plant lipoxygenase may be involved in a number of diverse aspects of plant physiology including growth and development, pest resistance, and senescence or responses to wounding.</text>
</comment>
<dbReference type="InterPro" id="IPR036392">
    <property type="entry name" value="PLAT/LH2_dom_sf"/>
</dbReference>
<dbReference type="InterPro" id="IPR001246">
    <property type="entry name" value="LipOase_plant"/>
</dbReference>
<feature type="domain" description="PLAT" evidence="13">
    <location>
        <begin position="111"/>
        <end position="239"/>
    </location>
</feature>
<evidence type="ECO:0000256" key="9">
    <source>
        <dbReference type="ARBA" id="ARBA00023160"/>
    </source>
</evidence>
<gene>
    <name evidence="15" type="ORF">URODEC1_LOCUS80444</name>
</gene>
<evidence type="ECO:0000313" key="16">
    <source>
        <dbReference type="Proteomes" id="UP001497457"/>
    </source>
</evidence>
<dbReference type="SUPFAM" id="SSF48484">
    <property type="entry name" value="Lipoxigenase"/>
    <property type="match status" value="1"/>
</dbReference>
<dbReference type="GO" id="GO:0051213">
    <property type="term" value="F:dioxygenase activity"/>
    <property type="evidence" value="ECO:0007669"/>
    <property type="project" value="UniProtKB-KW"/>
</dbReference>
<reference evidence="15" key="1">
    <citation type="submission" date="2024-10" db="EMBL/GenBank/DDBJ databases">
        <authorList>
            <person name="Ryan C."/>
        </authorList>
    </citation>
    <scope>NUCLEOTIDE SEQUENCE [LARGE SCALE GENOMIC DNA]</scope>
</reference>
<dbReference type="PROSITE" id="PS50095">
    <property type="entry name" value="PLAT"/>
    <property type="match status" value="1"/>
</dbReference>
<evidence type="ECO:0000313" key="15">
    <source>
        <dbReference type="EMBL" id="CAL5029559.1"/>
    </source>
</evidence>
<keyword evidence="16" id="KW-1185">Reference proteome</keyword>
<keyword evidence="9 11" id="KW-0275">Fatty acid biosynthesis</keyword>
<accession>A0ABC9D1J2</accession>
<evidence type="ECO:0000256" key="5">
    <source>
        <dbReference type="ARBA" id="ARBA00022832"/>
    </source>
</evidence>
<evidence type="ECO:0000259" key="14">
    <source>
        <dbReference type="PROSITE" id="PS51393"/>
    </source>
</evidence>
<dbReference type="Gene3D" id="2.60.60.20">
    <property type="entry name" value="PLAT/LH2 domain"/>
    <property type="match status" value="1"/>
</dbReference>
<dbReference type="Pfam" id="PF00305">
    <property type="entry name" value="Lipoxygenase"/>
    <property type="match status" value="2"/>
</dbReference>
<evidence type="ECO:0000256" key="4">
    <source>
        <dbReference type="ARBA" id="ARBA00022767"/>
    </source>
</evidence>
<organism evidence="15 16">
    <name type="scientific">Urochloa decumbens</name>
    <dbReference type="NCBI Taxonomy" id="240449"/>
    <lineage>
        <taxon>Eukaryota</taxon>
        <taxon>Viridiplantae</taxon>
        <taxon>Streptophyta</taxon>
        <taxon>Embryophyta</taxon>
        <taxon>Tracheophyta</taxon>
        <taxon>Spermatophyta</taxon>
        <taxon>Magnoliopsida</taxon>
        <taxon>Liliopsida</taxon>
        <taxon>Poales</taxon>
        <taxon>Poaceae</taxon>
        <taxon>PACMAD clade</taxon>
        <taxon>Panicoideae</taxon>
        <taxon>Panicodae</taxon>
        <taxon>Paniceae</taxon>
        <taxon>Melinidinae</taxon>
        <taxon>Urochloa</taxon>
    </lineage>
</organism>
<keyword evidence="7" id="KW-0560">Oxidoreductase</keyword>
<keyword evidence="4 11" id="KW-0925">Oxylipin biosynthesis</keyword>
<dbReference type="Gene3D" id="3.10.450.60">
    <property type="match status" value="1"/>
</dbReference>
<evidence type="ECO:0000256" key="11">
    <source>
        <dbReference type="RuleBase" id="RU003975"/>
    </source>
</evidence>
<evidence type="ECO:0000256" key="7">
    <source>
        <dbReference type="ARBA" id="ARBA00023002"/>
    </source>
</evidence>
<keyword evidence="3" id="KW-0479">Metal-binding</keyword>
<dbReference type="SUPFAM" id="SSF49723">
    <property type="entry name" value="Lipase/lipooxygenase domain (PLAT/LH2 domain)"/>
    <property type="match status" value="1"/>
</dbReference>
<evidence type="ECO:0000256" key="2">
    <source>
        <dbReference type="ARBA" id="ARBA00022516"/>
    </source>
</evidence>
<dbReference type="GO" id="GO:0046872">
    <property type="term" value="F:metal ion binding"/>
    <property type="evidence" value="ECO:0007669"/>
    <property type="project" value="UniProtKB-UniRule"/>
</dbReference>
<dbReference type="InterPro" id="IPR020834">
    <property type="entry name" value="LipOase_CS"/>
</dbReference>